<name>A0A2M6P155_9BACT</name>
<accession>A0A2M6P155</accession>
<evidence type="ECO:0000313" key="2">
    <source>
        <dbReference type="Proteomes" id="UP000228528"/>
    </source>
</evidence>
<dbReference type="AlphaFoldDB" id="A0A2M6P155"/>
<protein>
    <submittedName>
        <fullName evidence="1">Uncharacterized protein</fullName>
    </submittedName>
</protein>
<proteinExistence type="predicted"/>
<organism evidence="1 2">
    <name type="scientific">Candidatus Magasanikbacteria bacterium CG10_big_fil_rev_8_21_14_0_10_38_6</name>
    <dbReference type="NCBI Taxonomy" id="1974647"/>
    <lineage>
        <taxon>Bacteria</taxon>
        <taxon>Candidatus Magasanikiibacteriota</taxon>
    </lineage>
</organism>
<evidence type="ECO:0000313" key="1">
    <source>
        <dbReference type="EMBL" id="PIR77427.1"/>
    </source>
</evidence>
<gene>
    <name evidence="1" type="ORF">COU30_02500</name>
</gene>
<comment type="caution">
    <text evidence="1">The sequence shown here is derived from an EMBL/GenBank/DDBJ whole genome shotgun (WGS) entry which is preliminary data.</text>
</comment>
<dbReference type="Proteomes" id="UP000228528">
    <property type="component" value="Unassembled WGS sequence"/>
</dbReference>
<sequence>MRTGFESTLDYLRATLCDIHFNHDYYNEKLHLTQFGGKQYDVGILEDIADKLPTTEFSLED</sequence>
<dbReference type="EMBL" id="PFBW01000109">
    <property type="protein sequence ID" value="PIR77427.1"/>
    <property type="molecule type" value="Genomic_DNA"/>
</dbReference>
<reference evidence="2" key="1">
    <citation type="submission" date="2017-09" db="EMBL/GenBank/DDBJ databases">
        <title>Depth-based differentiation of microbial function through sediment-hosted aquifers and enrichment of novel symbionts in the deep terrestrial subsurface.</title>
        <authorList>
            <person name="Probst A.J."/>
            <person name="Ladd B."/>
            <person name="Jarett J.K."/>
            <person name="Geller-Mcgrath D.E."/>
            <person name="Sieber C.M.K."/>
            <person name="Emerson J.B."/>
            <person name="Anantharaman K."/>
            <person name="Thomas B.C."/>
            <person name="Malmstrom R."/>
            <person name="Stieglmeier M."/>
            <person name="Klingl A."/>
            <person name="Woyke T."/>
            <person name="Ryan C.M."/>
            <person name="Banfield J.F."/>
        </authorList>
    </citation>
    <scope>NUCLEOTIDE SEQUENCE [LARGE SCALE GENOMIC DNA]</scope>
</reference>